<accession>A0A8S0VVX8</accession>
<dbReference type="AlphaFoldDB" id="A0A8S0VVX8"/>
<reference evidence="1 2" key="1">
    <citation type="submission" date="2020-01" db="EMBL/GenBank/DDBJ databases">
        <authorList>
            <person name="Gupta K D."/>
        </authorList>
    </citation>
    <scope>NUCLEOTIDE SEQUENCE [LARGE SCALE GENOMIC DNA]</scope>
</reference>
<protein>
    <submittedName>
        <fullName evidence="1">Uncharacterized protein</fullName>
    </submittedName>
</protein>
<sequence length="158" mass="16982">MSATWTENNTLRSAHSVVFAKLLPWSYFVPTTQGIVAGNGGEKGREPAKWLDHERNTGGADGCTGDRQCARTLSALMTPPLHVIIPAVIDHSNIDHISSPSYGPATACHYLSLLFLPPNHGHLSRVGILAQLSVEIMSRCQCLGQTRQDGGQQGDKAP</sequence>
<evidence type="ECO:0000313" key="2">
    <source>
        <dbReference type="Proteomes" id="UP000467700"/>
    </source>
</evidence>
<comment type="caution">
    <text evidence="1">The sequence shown here is derived from an EMBL/GenBank/DDBJ whole genome shotgun (WGS) entry which is preliminary data.</text>
</comment>
<evidence type="ECO:0000313" key="1">
    <source>
        <dbReference type="EMBL" id="CAA7264514.1"/>
    </source>
</evidence>
<proteinExistence type="predicted"/>
<dbReference type="Proteomes" id="UP000467700">
    <property type="component" value="Unassembled WGS sequence"/>
</dbReference>
<dbReference type="EMBL" id="CACVBS010000045">
    <property type="protein sequence ID" value="CAA7264514.1"/>
    <property type="molecule type" value="Genomic_DNA"/>
</dbReference>
<keyword evidence="2" id="KW-1185">Reference proteome</keyword>
<gene>
    <name evidence="1" type="ORF">AAE3_LOCUS6757</name>
</gene>
<name>A0A8S0VVX8_CYCAE</name>
<organism evidence="1 2">
    <name type="scientific">Cyclocybe aegerita</name>
    <name type="common">Black poplar mushroom</name>
    <name type="synonym">Agrocybe aegerita</name>
    <dbReference type="NCBI Taxonomy" id="1973307"/>
    <lineage>
        <taxon>Eukaryota</taxon>
        <taxon>Fungi</taxon>
        <taxon>Dikarya</taxon>
        <taxon>Basidiomycota</taxon>
        <taxon>Agaricomycotina</taxon>
        <taxon>Agaricomycetes</taxon>
        <taxon>Agaricomycetidae</taxon>
        <taxon>Agaricales</taxon>
        <taxon>Agaricineae</taxon>
        <taxon>Bolbitiaceae</taxon>
        <taxon>Cyclocybe</taxon>
    </lineage>
</organism>